<dbReference type="GO" id="GO:0004888">
    <property type="term" value="F:transmembrane signaling receptor activity"/>
    <property type="evidence" value="ECO:0000318"/>
    <property type="project" value="GO_Central"/>
</dbReference>
<dbReference type="STRING" id="13616.ENSMODP00000002580"/>
<reference evidence="8" key="2">
    <citation type="submission" date="2025-08" db="UniProtKB">
        <authorList>
            <consortium name="Ensembl"/>
        </authorList>
    </citation>
    <scope>IDENTIFICATION</scope>
</reference>
<dbReference type="OrthoDB" id="9805957at2759"/>
<evidence type="ECO:0000313" key="9">
    <source>
        <dbReference type="Proteomes" id="UP000002280"/>
    </source>
</evidence>
<dbReference type="PANTHER" id="PTHR11860:SF59">
    <property type="entry name" value="FAS APOPTOTIC INHIBITORY MOLECULE 3"/>
    <property type="match status" value="1"/>
</dbReference>
<dbReference type="Gene3D" id="2.60.40.10">
    <property type="entry name" value="Immunoglobulins"/>
    <property type="match status" value="1"/>
</dbReference>
<dbReference type="InterPro" id="IPR013783">
    <property type="entry name" value="Ig-like_fold"/>
</dbReference>
<keyword evidence="5" id="KW-1133">Transmembrane helix</keyword>
<accession>F6U118</accession>
<keyword evidence="2 5" id="KW-0812">Transmembrane</keyword>
<dbReference type="Pfam" id="PF07686">
    <property type="entry name" value="V-set"/>
    <property type="match status" value="1"/>
</dbReference>
<keyword evidence="6" id="KW-0732">Signal</keyword>
<dbReference type="AlphaFoldDB" id="F6U118"/>
<dbReference type="FunCoup" id="F6U118">
    <property type="interactions" value="435"/>
</dbReference>
<feature type="transmembrane region" description="Helical" evidence="5">
    <location>
        <begin position="249"/>
        <end position="273"/>
    </location>
</feature>
<feature type="chain" id="PRO_5003342884" evidence="6">
    <location>
        <begin position="17"/>
        <end position="419"/>
    </location>
</feature>
<dbReference type="InterPro" id="IPR036179">
    <property type="entry name" value="Ig-like_dom_sf"/>
</dbReference>
<comment type="subcellular location">
    <subcellularLocation>
        <location evidence="1">Membrane</location>
    </subcellularLocation>
</comment>
<dbReference type="PANTHER" id="PTHR11860">
    <property type="entry name" value="POLYMERIC-IMMUNOGLOBULIN RECEPTOR"/>
    <property type="match status" value="1"/>
</dbReference>
<dbReference type="InParanoid" id="F6U118"/>
<evidence type="ECO:0000256" key="2">
    <source>
        <dbReference type="ARBA" id="ARBA00022692"/>
    </source>
</evidence>
<dbReference type="InterPro" id="IPR013106">
    <property type="entry name" value="Ig_V-set"/>
</dbReference>
<evidence type="ECO:0000313" key="8">
    <source>
        <dbReference type="Ensembl" id="ENSMODP00000002580.3"/>
    </source>
</evidence>
<dbReference type="GeneTree" id="ENSGT00940000162282"/>
<evidence type="ECO:0000256" key="3">
    <source>
        <dbReference type="ARBA" id="ARBA00023136"/>
    </source>
</evidence>
<dbReference type="HOGENOM" id="CLU_059565_0_0_1"/>
<keyword evidence="9" id="KW-1185">Reference proteome</keyword>
<dbReference type="eggNOG" id="ENOG502S6XH">
    <property type="taxonomic scope" value="Eukaryota"/>
</dbReference>
<feature type="compositionally biased region" description="Low complexity" evidence="4">
    <location>
        <begin position="153"/>
        <end position="163"/>
    </location>
</feature>
<feature type="signal peptide" evidence="6">
    <location>
        <begin position="1"/>
        <end position="16"/>
    </location>
</feature>
<reference evidence="8 9" key="1">
    <citation type="journal article" date="2007" name="Nature">
        <title>Genome of the marsupial Monodelphis domestica reveals innovation in non-coding sequences.</title>
        <authorList>
            <person name="Mikkelsen T.S."/>
            <person name="Wakefield M.J."/>
            <person name="Aken B."/>
            <person name="Amemiya C.T."/>
            <person name="Chang J.L."/>
            <person name="Duke S."/>
            <person name="Garber M."/>
            <person name="Gentles A.J."/>
            <person name="Goodstadt L."/>
            <person name="Heger A."/>
            <person name="Jurka J."/>
            <person name="Kamal M."/>
            <person name="Mauceli E."/>
            <person name="Searle S.M."/>
            <person name="Sharpe T."/>
            <person name="Baker M.L."/>
            <person name="Batzer M.A."/>
            <person name="Benos P.V."/>
            <person name="Belov K."/>
            <person name="Clamp M."/>
            <person name="Cook A."/>
            <person name="Cuff J."/>
            <person name="Das R."/>
            <person name="Davidow L."/>
            <person name="Deakin J.E."/>
            <person name="Fazzari M.J."/>
            <person name="Glass J.L."/>
            <person name="Grabherr M."/>
            <person name="Greally J.M."/>
            <person name="Gu W."/>
            <person name="Hore T.A."/>
            <person name="Huttley G.A."/>
            <person name="Kleber M."/>
            <person name="Jirtle R.L."/>
            <person name="Koina E."/>
            <person name="Lee J.T."/>
            <person name="Mahony S."/>
            <person name="Marra M.A."/>
            <person name="Miller R.D."/>
            <person name="Nicholls R.D."/>
            <person name="Oda M."/>
            <person name="Papenfuss A.T."/>
            <person name="Parra Z.E."/>
            <person name="Pollock D.D."/>
            <person name="Ray D.A."/>
            <person name="Schein J.E."/>
            <person name="Speed T.P."/>
            <person name="Thompson K."/>
            <person name="VandeBerg J.L."/>
            <person name="Wade C.M."/>
            <person name="Walker J.A."/>
            <person name="Waters P.D."/>
            <person name="Webber C."/>
            <person name="Weidman J.R."/>
            <person name="Xie X."/>
            <person name="Zody M.C."/>
            <person name="Baldwin J."/>
            <person name="Abdouelleil A."/>
            <person name="Abdulkadir J."/>
            <person name="Abebe A."/>
            <person name="Abera B."/>
            <person name="Abreu J."/>
            <person name="Acer S.C."/>
            <person name="Aftuck L."/>
            <person name="Alexander A."/>
            <person name="An P."/>
            <person name="Anderson E."/>
            <person name="Anderson S."/>
            <person name="Arachi H."/>
            <person name="Azer M."/>
            <person name="Bachantsang P."/>
            <person name="Barry A."/>
            <person name="Bayul T."/>
            <person name="Berlin A."/>
            <person name="Bessette D."/>
            <person name="Bloom T."/>
            <person name="Bloom T."/>
            <person name="Boguslavskiy L."/>
            <person name="Bonnet C."/>
            <person name="Boukhgalter B."/>
            <person name="Bourzgui I."/>
            <person name="Brown A."/>
            <person name="Cahill P."/>
            <person name="Channer S."/>
            <person name="Cheshatsang Y."/>
            <person name="Chuda L."/>
            <person name="Citroen M."/>
            <person name="Collymore A."/>
            <person name="Cooke P."/>
            <person name="Costello M."/>
            <person name="D'Aco K."/>
            <person name="Daza R."/>
            <person name="De Haan G."/>
            <person name="DeGray S."/>
            <person name="DeMaso C."/>
            <person name="Dhargay N."/>
            <person name="Dooley K."/>
            <person name="Dooley E."/>
            <person name="Doricent M."/>
            <person name="Dorje P."/>
            <person name="Dorjee K."/>
            <person name="Dupes A."/>
            <person name="Elong R."/>
            <person name="Falk J."/>
            <person name="Farina A."/>
            <person name="Faro S."/>
            <person name="Ferguson D."/>
            <person name="Fisher S."/>
            <person name="Foley C.D."/>
            <person name="Franke A."/>
            <person name="Friedrich D."/>
            <person name="Gadbois L."/>
            <person name="Gearin G."/>
            <person name="Gearin C.R."/>
            <person name="Giannoukos G."/>
            <person name="Goode T."/>
            <person name="Graham J."/>
            <person name="Grandbois E."/>
            <person name="Grewal S."/>
            <person name="Gyaltsen K."/>
            <person name="Hafez N."/>
            <person name="Hagos B."/>
            <person name="Hall J."/>
            <person name="Henson C."/>
            <person name="Hollinger A."/>
            <person name="Honan T."/>
            <person name="Huard M.D."/>
            <person name="Hughes L."/>
            <person name="Hurhula B."/>
            <person name="Husby M.E."/>
            <person name="Kamat A."/>
            <person name="Kanga B."/>
            <person name="Kashin S."/>
            <person name="Khazanovich D."/>
            <person name="Kisner P."/>
            <person name="Lance K."/>
            <person name="Lara M."/>
            <person name="Lee W."/>
            <person name="Lennon N."/>
            <person name="Letendre F."/>
            <person name="LeVine R."/>
            <person name="Lipovsky A."/>
            <person name="Liu X."/>
            <person name="Liu J."/>
            <person name="Liu S."/>
            <person name="Lokyitsang T."/>
            <person name="Lokyitsang Y."/>
            <person name="Lubonja R."/>
            <person name="Lui A."/>
            <person name="MacDonald P."/>
            <person name="Magnisalis V."/>
            <person name="Maru K."/>
            <person name="Matthews C."/>
            <person name="McCusker W."/>
            <person name="McDonough S."/>
            <person name="Mehta T."/>
            <person name="Meldrim J."/>
            <person name="Meneus L."/>
            <person name="Mihai O."/>
            <person name="Mihalev A."/>
            <person name="Mihova T."/>
            <person name="Mittelman R."/>
            <person name="Mlenga V."/>
            <person name="Montmayeur A."/>
            <person name="Mulrain L."/>
            <person name="Navidi A."/>
            <person name="Naylor J."/>
            <person name="Negash T."/>
            <person name="Nguyen T."/>
            <person name="Nguyen N."/>
            <person name="Nicol R."/>
            <person name="Norbu C."/>
            <person name="Norbu N."/>
            <person name="Novod N."/>
            <person name="O'Neill B."/>
            <person name="Osman S."/>
            <person name="Markiewicz E."/>
            <person name="Oyono O.L."/>
            <person name="Patti C."/>
            <person name="Phunkhang P."/>
            <person name="Pierre F."/>
            <person name="Priest M."/>
            <person name="Raghuraman S."/>
            <person name="Rege F."/>
            <person name="Reyes R."/>
            <person name="Rise C."/>
            <person name="Rogov P."/>
            <person name="Ross K."/>
            <person name="Ryan E."/>
            <person name="Settipalli S."/>
            <person name="Shea T."/>
            <person name="Sherpa N."/>
            <person name="Shi L."/>
            <person name="Shih D."/>
            <person name="Sparrow T."/>
            <person name="Spaulding J."/>
            <person name="Stalker J."/>
            <person name="Stange-Thomann N."/>
            <person name="Stavropoulos S."/>
            <person name="Stone C."/>
            <person name="Strader C."/>
            <person name="Tesfaye S."/>
            <person name="Thomson T."/>
            <person name="Thoulutsang Y."/>
            <person name="Thoulutsang D."/>
            <person name="Topham K."/>
            <person name="Topping I."/>
            <person name="Tsamla T."/>
            <person name="Vassiliev H."/>
            <person name="Vo A."/>
            <person name="Wangchuk T."/>
            <person name="Wangdi T."/>
            <person name="Weiand M."/>
            <person name="Wilkinson J."/>
            <person name="Wilson A."/>
            <person name="Yadav S."/>
            <person name="Young G."/>
            <person name="Yu Q."/>
            <person name="Zembek L."/>
            <person name="Zhong D."/>
            <person name="Zimmer A."/>
            <person name="Zwirko Z."/>
            <person name="Jaffe D.B."/>
            <person name="Alvarez P."/>
            <person name="Brockman W."/>
            <person name="Butler J."/>
            <person name="Chin C."/>
            <person name="Gnerre S."/>
            <person name="MacCallum I."/>
            <person name="Graves J.A."/>
            <person name="Ponting C.P."/>
            <person name="Breen M."/>
            <person name="Samollow P.B."/>
            <person name="Lander E.S."/>
            <person name="Lindblad-Toh K."/>
        </authorList>
    </citation>
    <scope>NUCLEOTIDE SEQUENCE [LARGE SCALE GENOMIC DNA]</scope>
</reference>
<evidence type="ECO:0000259" key="7">
    <source>
        <dbReference type="Pfam" id="PF07686"/>
    </source>
</evidence>
<evidence type="ECO:0000256" key="5">
    <source>
        <dbReference type="SAM" id="Phobius"/>
    </source>
</evidence>
<dbReference type="Ensembl" id="ENSMODT00000002634.4">
    <property type="protein sequence ID" value="ENSMODP00000002580.3"/>
    <property type="gene ID" value="ENSMODG00000002120.4"/>
</dbReference>
<dbReference type="SUPFAM" id="SSF48726">
    <property type="entry name" value="Immunoglobulin"/>
    <property type="match status" value="1"/>
</dbReference>
<dbReference type="GO" id="GO:0005886">
    <property type="term" value="C:plasma membrane"/>
    <property type="evidence" value="ECO:0000318"/>
    <property type="project" value="GO_Central"/>
</dbReference>
<sequence length="419" mass="46904">MDILFWIIFFLPISKALKSLEKINLSGYLGGSIVIRCPLKNLRQRTYLCREAISKSCQTVVSNKGFVEKNFEDRVSLKLLPEENVFLVELRKLKEGDQGNYACGVGDKTDRGKTQKVTLKVTKDYYPFWEYPEFTEYLPPPWEWIPNEASSSLSTTQASSTSAPKSHPWQVQTQPPPPIHPSPTSPVLLLRNTLAAAAPSQTFSSSEASKTPRLGRLLRAPTDSYPHHTRLQSESASYFGSSLKKDGGFHILILATLGMFLMMLLGLVLGRTLQKRRALSKRINRLTLRMSALEASSRAYSHLYHSHQRSLHRPVSNRPRSQQNIYSACPRQVQGPNQNGENISGREPGVLEHSTTTQVSKMAQLQAPVPVNNEYGSTYYLGLAEPEEDDSHDYINVSCLTQLPCSPPVLGFHANQDCC</sequence>
<feature type="domain" description="Immunoglobulin V-set" evidence="7">
    <location>
        <begin position="25"/>
        <end position="122"/>
    </location>
</feature>
<feature type="compositionally biased region" description="Pro residues" evidence="4">
    <location>
        <begin position="174"/>
        <end position="184"/>
    </location>
</feature>
<dbReference type="CDD" id="cd05716">
    <property type="entry name" value="IgV_pIgR_like"/>
    <property type="match status" value="1"/>
</dbReference>
<dbReference type="InterPro" id="IPR050671">
    <property type="entry name" value="CD300_family_receptors"/>
</dbReference>
<reference evidence="8" key="3">
    <citation type="submission" date="2025-09" db="UniProtKB">
        <authorList>
            <consortium name="Ensembl"/>
        </authorList>
    </citation>
    <scope>IDENTIFICATION</scope>
</reference>
<keyword evidence="3 5" id="KW-0472">Membrane</keyword>
<dbReference type="Proteomes" id="UP000002280">
    <property type="component" value="Chromosome 2"/>
</dbReference>
<feature type="region of interest" description="Disordered" evidence="4">
    <location>
        <begin position="153"/>
        <end position="186"/>
    </location>
</feature>
<dbReference type="GO" id="GO:0007165">
    <property type="term" value="P:signal transduction"/>
    <property type="evidence" value="ECO:0000318"/>
    <property type="project" value="GO_Central"/>
</dbReference>
<dbReference type="Bgee" id="ENSMODG00000002120">
    <property type="expression patterns" value="Expressed in blood and 11 other cell types or tissues"/>
</dbReference>
<evidence type="ECO:0000256" key="4">
    <source>
        <dbReference type="SAM" id="MobiDB-lite"/>
    </source>
</evidence>
<name>F6U118_MONDO</name>
<dbReference type="GeneID" id="103106028"/>
<dbReference type="CTD" id="9214"/>
<dbReference type="OMA" id="FYHQPAA"/>
<organism evidence="8 9">
    <name type="scientific">Monodelphis domestica</name>
    <name type="common">Gray short-tailed opossum</name>
    <dbReference type="NCBI Taxonomy" id="13616"/>
    <lineage>
        <taxon>Eukaryota</taxon>
        <taxon>Metazoa</taxon>
        <taxon>Chordata</taxon>
        <taxon>Craniata</taxon>
        <taxon>Vertebrata</taxon>
        <taxon>Euteleostomi</taxon>
        <taxon>Mammalia</taxon>
        <taxon>Metatheria</taxon>
        <taxon>Didelphimorphia</taxon>
        <taxon>Didelphidae</taxon>
        <taxon>Monodelphis</taxon>
    </lineage>
</organism>
<protein>
    <submittedName>
        <fullName evidence="8">Fc fragment of IgM receptor</fullName>
    </submittedName>
</protein>
<dbReference type="KEGG" id="mdo:103106028"/>
<evidence type="ECO:0000256" key="1">
    <source>
        <dbReference type="ARBA" id="ARBA00004370"/>
    </source>
</evidence>
<proteinExistence type="predicted"/>
<evidence type="ECO:0000256" key="6">
    <source>
        <dbReference type="SAM" id="SignalP"/>
    </source>
</evidence>